<protein>
    <submittedName>
        <fullName evidence="2">Uncharacterized protein</fullName>
    </submittedName>
</protein>
<keyword evidence="3" id="KW-1185">Reference proteome</keyword>
<evidence type="ECO:0000256" key="1">
    <source>
        <dbReference type="SAM" id="MobiDB-lite"/>
    </source>
</evidence>
<evidence type="ECO:0000313" key="3">
    <source>
        <dbReference type="Proteomes" id="UP000801428"/>
    </source>
</evidence>
<dbReference type="EMBL" id="SWKU01000005">
    <property type="protein sequence ID" value="KAF3006752.1"/>
    <property type="molecule type" value="Genomic_DNA"/>
</dbReference>
<evidence type="ECO:0000313" key="2">
    <source>
        <dbReference type="EMBL" id="KAF3006752.1"/>
    </source>
</evidence>
<gene>
    <name evidence="2" type="ORF">E8E13_009925</name>
</gene>
<dbReference type="Proteomes" id="UP000801428">
    <property type="component" value="Unassembled WGS sequence"/>
</dbReference>
<reference evidence="2" key="1">
    <citation type="submission" date="2019-04" db="EMBL/GenBank/DDBJ databases">
        <title>Sequencing of skin fungus with MAO and IRED activity.</title>
        <authorList>
            <person name="Marsaioli A.J."/>
            <person name="Bonatto J.M.C."/>
            <person name="Reis Junior O."/>
        </authorList>
    </citation>
    <scope>NUCLEOTIDE SEQUENCE</scope>
    <source>
        <strain evidence="2">30M1</strain>
    </source>
</reference>
<dbReference type="AlphaFoldDB" id="A0A9P4TKU7"/>
<organism evidence="2 3">
    <name type="scientific">Curvularia kusanoi</name>
    <name type="common">Cochliobolus kusanoi</name>
    <dbReference type="NCBI Taxonomy" id="90978"/>
    <lineage>
        <taxon>Eukaryota</taxon>
        <taxon>Fungi</taxon>
        <taxon>Dikarya</taxon>
        <taxon>Ascomycota</taxon>
        <taxon>Pezizomycotina</taxon>
        <taxon>Dothideomycetes</taxon>
        <taxon>Pleosporomycetidae</taxon>
        <taxon>Pleosporales</taxon>
        <taxon>Pleosporineae</taxon>
        <taxon>Pleosporaceae</taxon>
        <taxon>Curvularia</taxon>
    </lineage>
</organism>
<sequence length="377" mass="41844">MAKPTHERPKIGTIYAEIAPPLPYEAVFRERQRLVASDPHSGCPQDPTSEPWSSTEEATRRARRIAAFKGSVSGDDFDEVMGGNNQQPSSGAKRMFGQTAIHNLVIYERIYSFPADGETDEQEAVREANRAFCAAEADALRQRWRQAYDEFMDIAAEKNSRAVGLAKSTAQRQLDFLRTLVDDPPRCDITNTANLGSAAAAKQALKPAFASLTKEQRMLIWADSGLPGNNTTPARQPGLSKSHLVSVLEASFKIVDLGRMFEDPVVGGPRTYTQLWTEKIAAASDIIYLLVVVPEINRETASKMSSHRREANRIISDLHVSLHHNNETIWGTKEEIPILGSWASLNRRQAFHGHAFIEIGEDGISGDEGYSFDNMQY</sequence>
<name>A0A9P4TKU7_CURKU</name>
<comment type="caution">
    <text evidence="2">The sequence shown here is derived from an EMBL/GenBank/DDBJ whole genome shotgun (WGS) entry which is preliminary data.</text>
</comment>
<accession>A0A9P4TKU7</accession>
<feature type="region of interest" description="Disordered" evidence="1">
    <location>
        <begin position="33"/>
        <end position="60"/>
    </location>
</feature>
<proteinExistence type="predicted"/>